<dbReference type="GO" id="GO:0045892">
    <property type="term" value="P:negative regulation of DNA-templated transcription"/>
    <property type="evidence" value="ECO:0007669"/>
    <property type="project" value="TreeGrafter"/>
</dbReference>
<name>A0A4R8DEH7_9BACT</name>
<dbReference type="SUPFAM" id="SSF46785">
    <property type="entry name" value="Winged helix' DNA-binding domain"/>
    <property type="match status" value="1"/>
</dbReference>
<evidence type="ECO:0000256" key="2">
    <source>
        <dbReference type="ARBA" id="ARBA00023125"/>
    </source>
</evidence>
<dbReference type="AlphaFoldDB" id="A0A4R8DEH7"/>
<dbReference type="InterPro" id="IPR011663">
    <property type="entry name" value="UTRA"/>
</dbReference>
<dbReference type="Pfam" id="PF07702">
    <property type="entry name" value="UTRA"/>
    <property type="match status" value="1"/>
</dbReference>
<reference evidence="5 6" key="1">
    <citation type="submission" date="2019-03" db="EMBL/GenBank/DDBJ databases">
        <title>Genomic Encyclopedia of Type Strains, Phase IV (KMG-IV): sequencing the most valuable type-strain genomes for metagenomic binning, comparative biology and taxonomic classification.</title>
        <authorList>
            <person name="Goeker M."/>
        </authorList>
    </citation>
    <scope>NUCLEOTIDE SEQUENCE [LARGE SCALE GENOMIC DNA]</scope>
    <source>
        <strain evidence="5 6">DSM 100059</strain>
    </source>
</reference>
<dbReference type="InterPro" id="IPR036388">
    <property type="entry name" value="WH-like_DNA-bd_sf"/>
</dbReference>
<evidence type="ECO:0000313" key="5">
    <source>
        <dbReference type="EMBL" id="TDW95929.1"/>
    </source>
</evidence>
<dbReference type="SMART" id="SM00345">
    <property type="entry name" value="HTH_GNTR"/>
    <property type="match status" value="1"/>
</dbReference>
<dbReference type="PANTHER" id="PTHR44846">
    <property type="entry name" value="MANNOSYL-D-GLYCERATE TRANSPORT/METABOLISM SYSTEM REPRESSOR MNGR-RELATED"/>
    <property type="match status" value="1"/>
</dbReference>
<dbReference type="GO" id="GO:0003700">
    <property type="term" value="F:DNA-binding transcription factor activity"/>
    <property type="evidence" value="ECO:0007669"/>
    <property type="project" value="InterPro"/>
</dbReference>
<dbReference type="InterPro" id="IPR000524">
    <property type="entry name" value="Tscrpt_reg_HTH_GntR"/>
</dbReference>
<organism evidence="5 6">
    <name type="scientific">Dinghuibacter silviterrae</name>
    <dbReference type="NCBI Taxonomy" id="1539049"/>
    <lineage>
        <taxon>Bacteria</taxon>
        <taxon>Pseudomonadati</taxon>
        <taxon>Bacteroidota</taxon>
        <taxon>Chitinophagia</taxon>
        <taxon>Chitinophagales</taxon>
        <taxon>Chitinophagaceae</taxon>
        <taxon>Dinghuibacter</taxon>
    </lineage>
</organism>
<dbReference type="SMART" id="SM00866">
    <property type="entry name" value="UTRA"/>
    <property type="match status" value="1"/>
</dbReference>
<dbReference type="Pfam" id="PF00392">
    <property type="entry name" value="GntR"/>
    <property type="match status" value="1"/>
</dbReference>
<dbReference type="CDD" id="cd07377">
    <property type="entry name" value="WHTH_GntR"/>
    <property type="match status" value="1"/>
</dbReference>
<dbReference type="PANTHER" id="PTHR44846:SF1">
    <property type="entry name" value="MANNOSYL-D-GLYCERATE TRANSPORT_METABOLISM SYSTEM REPRESSOR MNGR-RELATED"/>
    <property type="match status" value="1"/>
</dbReference>
<dbReference type="GO" id="GO:0003677">
    <property type="term" value="F:DNA binding"/>
    <property type="evidence" value="ECO:0007669"/>
    <property type="project" value="UniProtKB-KW"/>
</dbReference>
<dbReference type="SUPFAM" id="SSF64288">
    <property type="entry name" value="Chorismate lyase-like"/>
    <property type="match status" value="1"/>
</dbReference>
<dbReference type="Gene3D" id="3.40.1410.10">
    <property type="entry name" value="Chorismate lyase-like"/>
    <property type="match status" value="1"/>
</dbReference>
<evidence type="ECO:0000259" key="4">
    <source>
        <dbReference type="PROSITE" id="PS50949"/>
    </source>
</evidence>
<dbReference type="PRINTS" id="PR00035">
    <property type="entry name" value="HTHGNTR"/>
</dbReference>
<dbReference type="InterPro" id="IPR050679">
    <property type="entry name" value="Bact_HTH_transcr_reg"/>
</dbReference>
<evidence type="ECO:0000313" key="6">
    <source>
        <dbReference type="Proteomes" id="UP000294498"/>
    </source>
</evidence>
<dbReference type="InterPro" id="IPR028978">
    <property type="entry name" value="Chorismate_lyase_/UTRA_dom_sf"/>
</dbReference>
<dbReference type="Proteomes" id="UP000294498">
    <property type="component" value="Unassembled WGS sequence"/>
</dbReference>
<comment type="caution">
    <text evidence="5">The sequence shown here is derived from an EMBL/GenBank/DDBJ whole genome shotgun (WGS) entry which is preliminary data.</text>
</comment>
<dbReference type="OrthoDB" id="9815017at2"/>
<keyword evidence="2" id="KW-0238">DNA-binding</keyword>
<sequence length="246" mass="28005">MKLVINHQSKIPLHVQVEELLRKLIASPEFKNGNFLPKEVELANRLGVSRSTIRQAAGKLENEGLLARKRGLGTTVAQPALSTGLDHWYSFAEEMLQHGVAVANLDMKAEKVKADEKVARFFNVPLHRNVVKLTRLRGTEGEPFVYFESYFHPRIGMTGKEDFTGPLYRMMEDAFGVVVVRSNEHISARLAGPMAKRLKIDPRAVILLRERFVYDSGDRPIEYNIGYYRADRFTYAITIPFSSKNR</sequence>
<accession>A0A4R8DEH7</accession>
<protein>
    <submittedName>
        <fullName evidence="5">GntR family transcriptional regulator</fullName>
    </submittedName>
</protein>
<evidence type="ECO:0000256" key="3">
    <source>
        <dbReference type="ARBA" id="ARBA00023163"/>
    </source>
</evidence>
<dbReference type="PROSITE" id="PS50949">
    <property type="entry name" value="HTH_GNTR"/>
    <property type="match status" value="1"/>
</dbReference>
<dbReference type="EMBL" id="SODV01000002">
    <property type="protein sequence ID" value="TDW95929.1"/>
    <property type="molecule type" value="Genomic_DNA"/>
</dbReference>
<evidence type="ECO:0000256" key="1">
    <source>
        <dbReference type="ARBA" id="ARBA00023015"/>
    </source>
</evidence>
<proteinExistence type="predicted"/>
<dbReference type="InterPro" id="IPR036390">
    <property type="entry name" value="WH_DNA-bd_sf"/>
</dbReference>
<dbReference type="RefSeq" id="WP_133995741.1">
    <property type="nucleotide sequence ID" value="NZ_SODV01000002.1"/>
</dbReference>
<gene>
    <name evidence="5" type="ORF">EDB95_3750</name>
</gene>
<keyword evidence="3" id="KW-0804">Transcription</keyword>
<dbReference type="Gene3D" id="1.10.10.10">
    <property type="entry name" value="Winged helix-like DNA-binding domain superfamily/Winged helix DNA-binding domain"/>
    <property type="match status" value="1"/>
</dbReference>
<keyword evidence="1" id="KW-0805">Transcription regulation</keyword>
<keyword evidence="6" id="KW-1185">Reference proteome</keyword>
<feature type="domain" description="HTH gntR-type" evidence="4">
    <location>
        <begin position="11"/>
        <end position="79"/>
    </location>
</feature>